<dbReference type="Proteomes" id="UP000219799">
    <property type="component" value="Chromosome 11"/>
</dbReference>
<evidence type="ECO:0000313" key="3">
    <source>
        <dbReference type="EMBL" id="SBT79753.1"/>
    </source>
</evidence>
<organism evidence="3 4">
    <name type="scientific">Plasmodium malariae</name>
    <dbReference type="NCBI Taxonomy" id="5858"/>
    <lineage>
        <taxon>Eukaryota</taxon>
        <taxon>Sar</taxon>
        <taxon>Alveolata</taxon>
        <taxon>Apicomplexa</taxon>
        <taxon>Aconoidasida</taxon>
        <taxon>Haemosporida</taxon>
        <taxon>Plasmodiidae</taxon>
        <taxon>Plasmodium</taxon>
        <taxon>Plasmodium (Plasmodium)</taxon>
    </lineage>
</organism>
<keyword evidence="2" id="KW-0472">Membrane</keyword>
<gene>
    <name evidence="3" type="primary">PmlGA01_110035100</name>
    <name evidence="3" type="ORF">PMLGA01_110035100</name>
</gene>
<feature type="region of interest" description="Disordered" evidence="1">
    <location>
        <begin position="247"/>
        <end position="278"/>
    </location>
</feature>
<sequence length="1382" mass="166446">MRFLPFYGVLTIIYNLIINYCLFIKKKNFPFIGKKKLFINYALSKHKKGFKKRGNDHNYSSCNCSSISYGYNENDAIIYGDKCSYNSYQDGFVSTLESPIIGLKIGQKLNKEKLTKNKNNTSLFLLNNSILNNSNNKLNFKLKKELFLCRNRSLLNNLLCLYYLPNVSKAYLKGMLESFSLNDLLIKENILYHLSFRYLLTGNQSRKKDCSKDQHEELLKELEKDNYKFILNHARILKKYVKKMRREQKEQEGEKNSKQFFKGKDEQMETQTDERSNPPYNKIIDIHLKMRKKMNIIFVSINRENNIYNMYKKVKRNITFYDFYDRLIILNYFYRNEEYRLLLLFFKNYVYKMLSINNIFIINFINKLNKKNILSDYLINPNFTYNNLLSGTSLLHTNNTDKYKIKLLPVNKFNFFNSYMKDQVYFKNKHCVRKKTAHEKNKRCTYSDINFLTYVYMLKCFLKRRNYYFLELFMKQFCLYYSENINILYDHYWYYFFITLSFSMKIFYEKKKFHVINYEHTNLIEDQNNPFINHINIFNEDIFTNTNNYNTSHCKHLNSKIISYIEQNIAQLHSISGEGGIFKSFSLLLMLQYVFLLHLNIDTVDFVNKQSAHYFANNTANNTANNMANNMANHVTSHIDSHCSNDPLQNGIMNNSYENITKRKKKVNKIEELKNITAHENELLPKRKKNSSFTIEGNKNSGVLKYAAGSFDNTKNILLRSLLRKKKEDKKEEETLHSFLLCTEKRKKIFSIIIKGYKEILRSSTYKTVNETILMYNNTFEELHMFMENYITDVVSKSLRQSNEMIIELMFNVKSILSMCKINICFFFMLLSTFDTYNFNTLALHLLYENNKFMKSVKRGIHKIIVDRFKKLKCPIEENNKFIFQFEKVLLEYNTIYSIYKSIIKCNNKEKIKILMKKLMNKDKTNTDIFQRIFKTPILALNLKQIFFIFYSLNNYNLHNEIIHLFWHIMKYAHFKKSFYNIMSKKKKKQKKNTWNKIIKEKYNLCKKILFIYFDSTLRMDNSYHFSEGANYMKSFKKFFFFYRNPLYIFNYFIKKYKSEKCKIEKLKTEKCKIYTKSIKEGGESEEMKEELQKIEEDNFFDRQNIKKLKDGKIFKCFFLEKIYTLISEKEYTLLFNGLMNYLYKNNTTLNCEVTRTSKSEGVHLHVQYVYLYFYLTWKGYLKRHKISNINFLTFLKTCLLMDDMDKFQKTLLLNQNIACKNYLFINSFLNNHLVQCKTGIEILRNYLAAPVDIYIMHKGQLIIFNLNYYEIIKRIDEFVKYKTKTHLIFFIDYRKIFISLMNLEYFFSLAFLYKDKFLKFLGQEEIILNHDNFFNISEFVIFYGKCIKKKKKILHFFYTHYKSFYICANKNIKDAFIVTLK</sequence>
<keyword evidence="2" id="KW-0812">Transmembrane</keyword>
<evidence type="ECO:0000256" key="2">
    <source>
        <dbReference type="SAM" id="Phobius"/>
    </source>
</evidence>
<keyword evidence="2" id="KW-1133">Transmembrane helix</keyword>
<name>A0A1C3KZZ1_PLAMA</name>
<protein>
    <submittedName>
        <fullName evidence="3">Uncharacterized protein</fullName>
    </submittedName>
</protein>
<feature type="transmembrane region" description="Helical" evidence="2">
    <location>
        <begin position="6"/>
        <end position="24"/>
    </location>
</feature>
<reference evidence="3 4" key="1">
    <citation type="submission" date="2016-06" db="EMBL/GenBank/DDBJ databases">
        <authorList>
            <consortium name="Pathogen Informatics"/>
        </authorList>
    </citation>
    <scope>NUCLEOTIDE SEQUENCE [LARGE SCALE GENOMIC DNA]</scope>
    <source>
        <strain evidence="3">PmlGA01</strain>
    </source>
</reference>
<dbReference type="VEuPathDB" id="PlasmoDB:PmUG01_11046800"/>
<accession>A0A1C3KZZ1</accession>
<evidence type="ECO:0000256" key="1">
    <source>
        <dbReference type="SAM" id="MobiDB-lite"/>
    </source>
</evidence>
<feature type="compositionally biased region" description="Basic and acidic residues" evidence="1">
    <location>
        <begin position="247"/>
        <end position="276"/>
    </location>
</feature>
<evidence type="ECO:0000313" key="4">
    <source>
        <dbReference type="Proteomes" id="UP000219799"/>
    </source>
</evidence>
<dbReference type="EMBL" id="LT594499">
    <property type="protein sequence ID" value="SBT79753.1"/>
    <property type="molecule type" value="Genomic_DNA"/>
</dbReference>
<proteinExistence type="predicted"/>